<dbReference type="GeneID" id="78522088"/>
<dbReference type="GO" id="GO:0009055">
    <property type="term" value="F:electron transfer activity"/>
    <property type="evidence" value="ECO:0007669"/>
    <property type="project" value="TreeGrafter"/>
</dbReference>
<evidence type="ECO:0000259" key="2">
    <source>
        <dbReference type="Pfam" id="PF02525"/>
    </source>
</evidence>
<dbReference type="SUPFAM" id="SSF52218">
    <property type="entry name" value="Flavoproteins"/>
    <property type="match status" value="1"/>
</dbReference>
<sequence>MKTLIIVGHPTPDSSATQQFLKAAVQDLSGVKWHELASVKGNFVANEERQLLQKSSRVVLQFPLYWYNVPDLLKRWQDQVFTDINQVSLAGKELGIVVNVGKAVQEFRLGGTVGFSLSGLLSPLAAWAKHFQMKLLPLFVIDRFEYQNLKQQQQLLIAYQQFLELPQPVTFAAQEAWFLDKLKAKVDLASGRQRQQLELIMQQLQEKTTKLADLQAVLRPIRKDDQIHGN</sequence>
<dbReference type="Pfam" id="PF02525">
    <property type="entry name" value="Flavodoxin_2"/>
    <property type="match status" value="1"/>
</dbReference>
<evidence type="ECO:0000256" key="1">
    <source>
        <dbReference type="ARBA" id="ARBA00023002"/>
    </source>
</evidence>
<dbReference type="InterPro" id="IPR003680">
    <property type="entry name" value="Flavodoxin_fold"/>
</dbReference>
<dbReference type="PANTHER" id="PTHR47307">
    <property type="entry name" value="GLUTATHIONE-REGULATED POTASSIUM-EFFLUX SYSTEM ANCILLARY PROTEIN KEFG"/>
    <property type="match status" value="1"/>
</dbReference>
<organism evidence="3 4">
    <name type="scientific">Liquorilactobacillus nagelii</name>
    <dbReference type="NCBI Taxonomy" id="82688"/>
    <lineage>
        <taxon>Bacteria</taxon>
        <taxon>Bacillati</taxon>
        <taxon>Bacillota</taxon>
        <taxon>Bacilli</taxon>
        <taxon>Lactobacillales</taxon>
        <taxon>Lactobacillaceae</taxon>
        <taxon>Liquorilactobacillus</taxon>
    </lineage>
</organism>
<dbReference type="EMBL" id="CP018180">
    <property type="protein sequence ID" value="AUJ31641.1"/>
    <property type="molecule type" value="Genomic_DNA"/>
</dbReference>
<dbReference type="GO" id="GO:0010181">
    <property type="term" value="F:FMN binding"/>
    <property type="evidence" value="ECO:0007669"/>
    <property type="project" value="TreeGrafter"/>
</dbReference>
<dbReference type="AlphaFoldDB" id="A0A3Q8CNK5"/>
<dbReference type="InterPro" id="IPR046980">
    <property type="entry name" value="KefG/KefF"/>
</dbReference>
<name>A0A3Q8CNK5_9LACO</name>
<proteinExistence type="predicted"/>
<dbReference type="InterPro" id="IPR029039">
    <property type="entry name" value="Flavoprotein-like_sf"/>
</dbReference>
<accession>A0A3Q8CNK5</accession>
<dbReference type="RefSeq" id="WP_057886312.1">
    <property type="nucleotide sequence ID" value="NZ_CP018180.1"/>
</dbReference>
<keyword evidence="4" id="KW-1185">Reference proteome</keyword>
<evidence type="ECO:0000313" key="3">
    <source>
        <dbReference type="EMBL" id="AUJ31641.1"/>
    </source>
</evidence>
<dbReference type="Proteomes" id="UP000324497">
    <property type="component" value="Chromosome"/>
</dbReference>
<protein>
    <recommendedName>
        <fullName evidence="2">Flavodoxin-like fold domain-containing protein</fullName>
    </recommendedName>
</protein>
<keyword evidence="1" id="KW-0560">Oxidoreductase</keyword>
<evidence type="ECO:0000313" key="4">
    <source>
        <dbReference type="Proteomes" id="UP000324497"/>
    </source>
</evidence>
<dbReference type="KEGG" id="lng:BSQ50_03135"/>
<dbReference type="Gene3D" id="3.40.50.360">
    <property type="match status" value="1"/>
</dbReference>
<dbReference type="GO" id="GO:0003955">
    <property type="term" value="F:NAD(P)H dehydrogenase (quinone) activity"/>
    <property type="evidence" value="ECO:0007669"/>
    <property type="project" value="TreeGrafter"/>
</dbReference>
<reference evidence="3 4" key="1">
    <citation type="submission" date="2016-11" db="EMBL/GenBank/DDBJ databases">
        <title>Interaction between Lactobacillus species and yeast in water kefir.</title>
        <authorList>
            <person name="Behr J."/>
            <person name="Xu D."/>
            <person name="Vogel R.F."/>
        </authorList>
    </citation>
    <scope>NUCLEOTIDE SEQUENCE [LARGE SCALE GENOMIC DNA]</scope>
    <source>
        <strain evidence="3 4">TMW 1.1827</strain>
    </source>
</reference>
<gene>
    <name evidence="3" type="ORF">BSQ50_03135</name>
</gene>
<dbReference type="PANTHER" id="PTHR47307:SF1">
    <property type="entry name" value="GLUTATHIONE-REGULATED POTASSIUM-EFFLUX SYSTEM ANCILLARY PROTEIN KEFG"/>
    <property type="match status" value="1"/>
</dbReference>
<feature type="domain" description="Flavodoxin-like fold" evidence="2">
    <location>
        <begin position="1"/>
        <end position="160"/>
    </location>
</feature>